<dbReference type="EMBL" id="FNFF01000002">
    <property type="protein sequence ID" value="SDJ79796.1"/>
    <property type="molecule type" value="Genomic_DNA"/>
</dbReference>
<evidence type="ECO:0000313" key="2">
    <source>
        <dbReference type="Proteomes" id="UP000199155"/>
    </source>
</evidence>
<keyword evidence="2" id="KW-1185">Reference proteome</keyword>
<dbReference type="STRING" id="417292.SAMN05421806_102571"/>
<dbReference type="OrthoDB" id="4260272at2"/>
<protein>
    <submittedName>
        <fullName evidence="1">Uncharacterized protein</fullName>
    </submittedName>
</protein>
<accession>A0A1G8WNV6</accession>
<organism evidence="1 2">
    <name type="scientific">Streptomyces indicus</name>
    <dbReference type="NCBI Taxonomy" id="417292"/>
    <lineage>
        <taxon>Bacteria</taxon>
        <taxon>Bacillati</taxon>
        <taxon>Actinomycetota</taxon>
        <taxon>Actinomycetes</taxon>
        <taxon>Kitasatosporales</taxon>
        <taxon>Streptomycetaceae</taxon>
        <taxon>Streptomyces</taxon>
    </lineage>
</organism>
<evidence type="ECO:0000313" key="1">
    <source>
        <dbReference type="EMBL" id="SDJ79796.1"/>
    </source>
</evidence>
<dbReference type="Proteomes" id="UP000199155">
    <property type="component" value="Unassembled WGS sequence"/>
</dbReference>
<gene>
    <name evidence="1" type="ORF">SAMN05421806_102571</name>
</gene>
<reference evidence="1 2" key="1">
    <citation type="submission" date="2016-10" db="EMBL/GenBank/DDBJ databases">
        <authorList>
            <person name="de Groot N.N."/>
        </authorList>
    </citation>
    <scope>NUCLEOTIDE SEQUENCE [LARGE SCALE GENOMIC DNA]</scope>
    <source>
        <strain evidence="1 2">CGMCC 4.5727</strain>
    </source>
</reference>
<proteinExistence type="predicted"/>
<dbReference type="AlphaFoldDB" id="A0A1G8WNV6"/>
<sequence length="71" mass="7618">MARRDERTAAARALGETGRIGAHRDGDICPLCKQPVDTVVKPRKVLGAFVPSYSAGPCHNPRCSACVEEQP</sequence>
<name>A0A1G8WNV6_9ACTN</name>
<dbReference type="RefSeq" id="WP_093608308.1">
    <property type="nucleotide sequence ID" value="NZ_FNFF01000002.1"/>
</dbReference>